<feature type="transmembrane region" description="Helical" evidence="9">
    <location>
        <begin position="152"/>
        <end position="174"/>
    </location>
</feature>
<evidence type="ECO:0000256" key="1">
    <source>
        <dbReference type="ARBA" id="ARBA00004651"/>
    </source>
</evidence>
<dbReference type="Pfam" id="PF01061">
    <property type="entry name" value="ABC2_membrane"/>
    <property type="match status" value="1"/>
</dbReference>
<proteinExistence type="inferred from homology"/>
<keyword evidence="4" id="KW-1003">Cell membrane</keyword>
<comment type="subcellular location">
    <subcellularLocation>
        <location evidence="1">Cell membrane</location>
        <topology evidence="1">Multi-pass membrane protein</topology>
    </subcellularLocation>
</comment>
<protein>
    <submittedName>
        <fullName evidence="11">Putative ABC transporter permease protein</fullName>
    </submittedName>
</protein>
<name>C6HY19_9BACT</name>
<keyword evidence="6 9" id="KW-1133">Transmembrane helix</keyword>
<keyword evidence="5 9" id="KW-0812">Transmembrane</keyword>
<gene>
    <name evidence="11" type="ORF">UBAL3_93670007</name>
</gene>
<dbReference type="PANTHER" id="PTHR30413">
    <property type="entry name" value="INNER MEMBRANE TRANSPORT PERMEASE"/>
    <property type="match status" value="1"/>
</dbReference>
<evidence type="ECO:0000256" key="7">
    <source>
        <dbReference type="ARBA" id="ARBA00023047"/>
    </source>
</evidence>
<evidence type="ECO:0000256" key="2">
    <source>
        <dbReference type="ARBA" id="ARBA00007783"/>
    </source>
</evidence>
<keyword evidence="8 9" id="KW-0472">Membrane</keyword>
<dbReference type="Proteomes" id="UP000009374">
    <property type="component" value="Unassembled WGS sequence"/>
</dbReference>
<dbReference type="GO" id="GO:0005886">
    <property type="term" value="C:plasma membrane"/>
    <property type="evidence" value="ECO:0007669"/>
    <property type="project" value="UniProtKB-SubCell"/>
</dbReference>
<evidence type="ECO:0000256" key="6">
    <source>
        <dbReference type="ARBA" id="ARBA00022989"/>
    </source>
</evidence>
<dbReference type="GO" id="GO:0015920">
    <property type="term" value="P:lipopolysaccharide transport"/>
    <property type="evidence" value="ECO:0007669"/>
    <property type="project" value="TreeGrafter"/>
</dbReference>
<accession>C6HY19</accession>
<feature type="transmembrane region" description="Helical" evidence="9">
    <location>
        <begin position="44"/>
        <end position="63"/>
    </location>
</feature>
<keyword evidence="12" id="KW-1185">Reference proteome</keyword>
<feature type="transmembrane region" description="Helical" evidence="9">
    <location>
        <begin position="125"/>
        <end position="146"/>
    </location>
</feature>
<comment type="similarity">
    <text evidence="2">Belongs to the ABC-2 integral membrane protein family.</text>
</comment>
<evidence type="ECO:0000256" key="3">
    <source>
        <dbReference type="ARBA" id="ARBA00022448"/>
    </source>
</evidence>
<feature type="transmembrane region" description="Helical" evidence="9">
    <location>
        <begin position="83"/>
        <end position="104"/>
    </location>
</feature>
<evidence type="ECO:0000256" key="9">
    <source>
        <dbReference type="SAM" id="Phobius"/>
    </source>
</evidence>
<organism evidence="11 12">
    <name type="scientific">Leptospirillum ferrodiazotrophum</name>
    <dbReference type="NCBI Taxonomy" id="412449"/>
    <lineage>
        <taxon>Bacteria</taxon>
        <taxon>Pseudomonadati</taxon>
        <taxon>Nitrospirota</taxon>
        <taxon>Nitrospiria</taxon>
        <taxon>Nitrospirales</taxon>
        <taxon>Nitrospiraceae</taxon>
        <taxon>Leptospirillum</taxon>
    </lineage>
</organism>
<keyword evidence="3" id="KW-0813">Transport</keyword>
<feature type="transmembrane region" description="Helical" evidence="9">
    <location>
        <begin position="181"/>
        <end position="200"/>
    </location>
</feature>
<evidence type="ECO:0000256" key="4">
    <source>
        <dbReference type="ARBA" id="ARBA00022475"/>
    </source>
</evidence>
<reference evidence="11 12" key="1">
    <citation type="journal article" date="2009" name="Appl. Environ. Microbiol.">
        <title>Community genomic and proteomic analyses of chemoautotrophic iron-oxidizing "Leptospirillum rubarum" (Group II) and "Leptospirillum ferrodiazotrophum" (Group III) bacteria in acid mine drainage biofilms.</title>
        <authorList>
            <person name="Goltsman D.S."/>
            <person name="Denef V.J."/>
            <person name="Singer S.W."/>
            <person name="VerBerkmoes N.C."/>
            <person name="Lefsrud M."/>
            <person name="Mueller R.S."/>
            <person name="Dick G.J."/>
            <person name="Sun C.L."/>
            <person name="Wheeler K.E."/>
            <person name="Zemla A."/>
            <person name="Baker B.J."/>
            <person name="Hauser L."/>
            <person name="Land M."/>
            <person name="Shah M.B."/>
            <person name="Thelen M.P."/>
            <person name="Hettich R.L."/>
            <person name="Banfield J.F."/>
        </authorList>
    </citation>
    <scope>NUCLEOTIDE SEQUENCE [LARGE SCALE GENOMIC DNA]</scope>
</reference>
<keyword evidence="7" id="KW-0625">Polysaccharide transport</keyword>
<evidence type="ECO:0000313" key="12">
    <source>
        <dbReference type="Proteomes" id="UP000009374"/>
    </source>
</evidence>
<sequence length="267" mass="30756">MIEFSSTSSGKFLKDLIEGLRSYHVWIILGWYDIRQRYRRSTIGPFWITISLAITIAAMGVLYGKLLHQDLHAYIPYLTSGLVIWSMLSMMINDSITVFSNASGIIKQIRLPLSLHVLRMVSRNLIIFAHNLLVFIFVGVLFHVHIGWALLIFPFALILWVANALWVGLILGAICARFRDVGQIIMSAIQILFFITPVMWQVDALGNHAWILHLNPLAAYFEILRDPLLGQAPSLFSWFYALIETIMGWLFTIFFFSRYRARVAYWV</sequence>
<feature type="domain" description="ABC-2 type transporter transmembrane" evidence="10">
    <location>
        <begin position="26"/>
        <end position="226"/>
    </location>
</feature>
<evidence type="ECO:0000256" key="5">
    <source>
        <dbReference type="ARBA" id="ARBA00022692"/>
    </source>
</evidence>
<evidence type="ECO:0000256" key="8">
    <source>
        <dbReference type="ARBA" id="ARBA00023136"/>
    </source>
</evidence>
<evidence type="ECO:0000259" key="10">
    <source>
        <dbReference type="Pfam" id="PF01061"/>
    </source>
</evidence>
<dbReference type="AlphaFoldDB" id="C6HY19"/>
<dbReference type="GO" id="GO:0015774">
    <property type="term" value="P:polysaccharide transport"/>
    <property type="evidence" value="ECO:0007669"/>
    <property type="project" value="UniProtKB-KW"/>
</dbReference>
<dbReference type="InterPro" id="IPR013525">
    <property type="entry name" value="ABC2_TM"/>
</dbReference>
<evidence type="ECO:0000313" key="11">
    <source>
        <dbReference type="EMBL" id="EES52494.1"/>
    </source>
</evidence>
<dbReference type="EMBL" id="GG693876">
    <property type="protein sequence ID" value="EES52494.1"/>
    <property type="molecule type" value="Genomic_DNA"/>
</dbReference>
<dbReference type="GO" id="GO:0140359">
    <property type="term" value="F:ABC-type transporter activity"/>
    <property type="evidence" value="ECO:0007669"/>
    <property type="project" value="InterPro"/>
</dbReference>
<dbReference type="PANTHER" id="PTHR30413:SF10">
    <property type="entry name" value="CAPSULE POLYSACCHARIDE EXPORT INNER-MEMBRANE PROTEIN CTRC"/>
    <property type="match status" value="1"/>
</dbReference>
<feature type="transmembrane region" description="Helical" evidence="9">
    <location>
        <begin position="235"/>
        <end position="256"/>
    </location>
</feature>
<keyword evidence="7" id="KW-0762">Sugar transport</keyword>